<keyword evidence="1" id="KW-0472">Membrane</keyword>
<keyword evidence="1" id="KW-1133">Transmembrane helix</keyword>
<name>A0A1H0LBQ0_9PSEU</name>
<feature type="transmembrane region" description="Helical" evidence="1">
    <location>
        <begin position="38"/>
        <end position="57"/>
    </location>
</feature>
<keyword evidence="3" id="KW-1185">Reference proteome</keyword>
<dbReference type="AlphaFoldDB" id="A0A1H0LBQ0"/>
<sequence>MNGSPVTEGQFRAGAALMLWRPGLDYNMVRRRALAESVSSSSSIHVVLGTAVVVMGVSVIPTAIGWLCLLGGALAVGINVLRISVDYRYMDTDHQHASCFLEQVCGEFFYHTHDFVGLEPRVAHSVHRIIDSVHSMHTSSAAVWLSAQQLHDIHQVAWDAVETVAKTRRLRVIVADSPACAAGIDLTLARSQLAKVDDTVGEIEAYICEAVMLMQSWELKLIEIDLRDRLRIELESGPYHTLHAALRRAQSLPEAVFSHITAARDLTDAGRFDWETKHPSRTED</sequence>
<proteinExistence type="predicted"/>
<dbReference type="RefSeq" id="WP_091373218.1">
    <property type="nucleotide sequence ID" value="NZ_FNDV01000009.1"/>
</dbReference>
<feature type="transmembrane region" description="Helical" evidence="1">
    <location>
        <begin position="63"/>
        <end position="81"/>
    </location>
</feature>
<evidence type="ECO:0000313" key="3">
    <source>
        <dbReference type="Proteomes" id="UP000199651"/>
    </source>
</evidence>
<keyword evidence="1" id="KW-0812">Transmembrane</keyword>
<reference evidence="3" key="1">
    <citation type="submission" date="2016-10" db="EMBL/GenBank/DDBJ databases">
        <authorList>
            <person name="Varghese N."/>
            <person name="Submissions S."/>
        </authorList>
    </citation>
    <scope>NUCLEOTIDE SEQUENCE [LARGE SCALE GENOMIC DNA]</scope>
    <source>
        <strain evidence="3">IBRC-M 10655</strain>
    </source>
</reference>
<dbReference type="EMBL" id="FNJB01000004">
    <property type="protein sequence ID" value="SDO65679.1"/>
    <property type="molecule type" value="Genomic_DNA"/>
</dbReference>
<gene>
    <name evidence="2" type="ORF">SAMN05192558_10487</name>
</gene>
<dbReference type="OrthoDB" id="3628675at2"/>
<dbReference type="Proteomes" id="UP000199651">
    <property type="component" value="Unassembled WGS sequence"/>
</dbReference>
<dbReference type="STRING" id="504798.SAMN05421871_109210"/>
<evidence type="ECO:0000313" key="2">
    <source>
        <dbReference type="EMBL" id="SDO65679.1"/>
    </source>
</evidence>
<protein>
    <submittedName>
        <fullName evidence="2">Uncharacterized protein</fullName>
    </submittedName>
</protein>
<organism evidence="2 3">
    <name type="scientific">Actinokineospora alba</name>
    <dbReference type="NCBI Taxonomy" id="504798"/>
    <lineage>
        <taxon>Bacteria</taxon>
        <taxon>Bacillati</taxon>
        <taxon>Actinomycetota</taxon>
        <taxon>Actinomycetes</taxon>
        <taxon>Pseudonocardiales</taxon>
        <taxon>Pseudonocardiaceae</taxon>
        <taxon>Actinokineospora</taxon>
    </lineage>
</organism>
<evidence type="ECO:0000256" key="1">
    <source>
        <dbReference type="SAM" id="Phobius"/>
    </source>
</evidence>
<accession>A0A1H0LBQ0</accession>